<protein>
    <submittedName>
        <fullName evidence="2">MarR family transcriptional regulator</fullName>
    </submittedName>
</protein>
<reference evidence="2" key="2">
    <citation type="submission" date="2021-04" db="EMBL/GenBank/DDBJ databases">
        <authorList>
            <person name="Gilroy R."/>
        </authorList>
    </citation>
    <scope>NUCLEOTIDE SEQUENCE</scope>
    <source>
        <strain evidence="2">ChiHjej13B12-24818</strain>
    </source>
</reference>
<dbReference type="SMART" id="SM00347">
    <property type="entry name" value="HTH_MARR"/>
    <property type="match status" value="1"/>
</dbReference>
<evidence type="ECO:0000313" key="3">
    <source>
        <dbReference type="Proteomes" id="UP000823823"/>
    </source>
</evidence>
<dbReference type="SUPFAM" id="SSF46785">
    <property type="entry name" value="Winged helix' DNA-binding domain"/>
    <property type="match status" value="1"/>
</dbReference>
<gene>
    <name evidence="2" type="ORF">H9786_09730</name>
</gene>
<dbReference type="GO" id="GO:0003700">
    <property type="term" value="F:DNA-binding transcription factor activity"/>
    <property type="evidence" value="ECO:0007669"/>
    <property type="project" value="InterPro"/>
</dbReference>
<comment type="caution">
    <text evidence="2">The sequence shown here is derived from an EMBL/GenBank/DDBJ whole genome shotgun (WGS) entry which is preliminary data.</text>
</comment>
<dbReference type="AlphaFoldDB" id="A0A9D2RNX5"/>
<accession>A0A9D2RNX5</accession>
<dbReference type="InterPro" id="IPR039422">
    <property type="entry name" value="MarR/SlyA-like"/>
</dbReference>
<dbReference type="Proteomes" id="UP000823823">
    <property type="component" value="Unassembled WGS sequence"/>
</dbReference>
<organism evidence="2 3">
    <name type="scientific">Candidatus Brachybacterium merdavium</name>
    <dbReference type="NCBI Taxonomy" id="2838513"/>
    <lineage>
        <taxon>Bacteria</taxon>
        <taxon>Bacillati</taxon>
        <taxon>Actinomycetota</taxon>
        <taxon>Actinomycetes</taxon>
        <taxon>Micrococcales</taxon>
        <taxon>Dermabacteraceae</taxon>
        <taxon>Brachybacterium</taxon>
    </lineage>
</organism>
<feature type="domain" description="HTH marR-type" evidence="1">
    <location>
        <begin position="18"/>
        <end position="150"/>
    </location>
</feature>
<dbReference type="InterPro" id="IPR036388">
    <property type="entry name" value="WH-like_DNA-bd_sf"/>
</dbReference>
<dbReference type="EMBL" id="DWZH01000074">
    <property type="protein sequence ID" value="HJB10789.1"/>
    <property type="molecule type" value="Genomic_DNA"/>
</dbReference>
<dbReference type="Gene3D" id="1.10.10.10">
    <property type="entry name" value="Winged helix-like DNA-binding domain superfamily/Winged helix DNA-binding domain"/>
    <property type="match status" value="1"/>
</dbReference>
<dbReference type="PANTHER" id="PTHR33164">
    <property type="entry name" value="TRANSCRIPTIONAL REGULATOR, MARR FAMILY"/>
    <property type="match status" value="1"/>
</dbReference>
<reference evidence="2" key="1">
    <citation type="journal article" date="2021" name="PeerJ">
        <title>Extensive microbial diversity within the chicken gut microbiome revealed by metagenomics and culture.</title>
        <authorList>
            <person name="Gilroy R."/>
            <person name="Ravi A."/>
            <person name="Getino M."/>
            <person name="Pursley I."/>
            <person name="Horton D.L."/>
            <person name="Alikhan N.F."/>
            <person name="Baker D."/>
            <person name="Gharbi K."/>
            <person name="Hall N."/>
            <person name="Watson M."/>
            <person name="Adriaenssens E.M."/>
            <person name="Foster-Nyarko E."/>
            <person name="Jarju S."/>
            <person name="Secka A."/>
            <person name="Antonio M."/>
            <person name="Oren A."/>
            <person name="Chaudhuri R.R."/>
            <person name="La Ragione R."/>
            <person name="Hildebrand F."/>
            <person name="Pallen M.J."/>
        </authorList>
    </citation>
    <scope>NUCLEOTIDE SEQUENCE</scope>
    <source>
        <strain evidence="2">ChiHjej13B12-24818</strain>
    </source>
</reference>
<name>A0A9D2RNX5_9MICO</name>
<dbReference type="GO" id="GO:0006950">
    <property type="term" value="P:response to stress"/>
    <property type="evidence" value="ECO:0007669"/>
    <property type="project" value="TreeGrafter"/>
</dbReference>
<dbReference type="Pfam" id="PF12802">
    <property type="entry name" value="MarR_2"/>
    <property type="match status" value="1"/>
</dbReference>
<dbReference type="InterPro" id="IPR036390">
    <property type="entry name" value="WH_DNA-bd_sf"/>
</dbReference>
<evidence type="ECO:0000259" key="1">
    <source>
        <dbReference type="PROSITE" id="PS50995"/>
    </source>
</evidence>
<dbReference type="InterPro" id="IPR000835">
    <property type="entry name" value="HTH_MarR-typ"/>
</dbReference>
<dbReference type="PANTHER" id="PTHR33164:SF99">
    <property type="entry name" value="MARR FAMILY REGULATORY PROTEIN"/>
    <property type="match status" value="1"/>
</dbReference>
<sequence>MEDIEALTAHSNVDLQIWASLATMLERLPAALDEQLQRDSELTHFEFGVLYALARTPDGALRLSVLAEYSNSTLSRLSRAVTRLEARGWVRREVDPTDGRYTLAILTPAGSTTVREALPGHLALVERVVFGALTPAQARTLGAACERINTAISPARRWEQPG</sequence>
<dbReference type="PROSITE" id="PS50995">
    <property type="entry name" value="HTH_MARR_2"/>
    <property type="match status" value="1"/>
</dbReference>
<proteinExistence type="predicted"/>
<evidence type="ECO:0000313" key="2">
    <source>
        <dbReference type="EMBL" id="HJB10789.1"/>
    </source>
</evidence>